<evidence type="ECO:0000256" key="2">
    <source>
        <dbReference type="SAM" id="MobiDB-lite"/>
    </source>
</evidence>
<dbReference type="Pfam" id="PF00098">
    <property type="entry name" value="zf-CCHC"/>
    <property type="match status" value="1"/>
</dbReference>
<dbReference type="SMART" id="SM00343">
    <property type="entry name" value="ZnF_C2HC"/>
    <property type="match status" value="1"/>
</dbReference>
<feature type="domain" description="CCHC-type" evidence="3">
    <location>
        <begin position="260"/>
        <end position="277"/>
    </location>
</feature>
<dbReference type="GeneID" id="19900797"/>
<dbReference type="GO" id="GO:0008270">
    <property type="term" value="F:zinc ion binding"/>
    <property type="evidence" value="ECO:0007669"/>
    <property type="project" value="UniProtKB-KW"/>
</dbReference>
<feature type="region of interest" description="Disordered" evidence="2">
    <location>
        <begin position="74"/>
        <end position="102"/>
    </location>
</feature>
<dbReference type="InterPro" id="IPR001878">
    <property type="entry name" value="Znf_CCHC"/>
</dbReference>
<feature type="region of interest" description="Disordered" evidence="2">
    <location>
        <begin position="154"/>
        <end position="174"/>
    </location>
</feature>
<proteinExistence type="predicted"/>
<dbReference type="Proteomes" id="UP000016924">
    <property type="component" value="Unassembled WGS sequence"/>
</dbReference>
<protein>
    <recommendedName>
        <fullName evidence="3">CCHC-type domain-containing protein</fullName>
    </recommendedName>
</protein>
<evidence type="ECO:0000313" key="5">
    <source>
        <dbReference type="Proteomes" id="UP000016924"/>
    </source>
</evidence>
<dbReference type="EMBL" id="JH767567">
    <property type="protein sequence ID" value="EON64255.1"/>
    <property type="molecule type" value="Genomic_DNA"/>
</dbReference>
<feature type="compositionally biased region" description="Basic residues" evidence="2">
    <location>
        <begin position="81"/>
        <end position="102"/>
    </location>
</feature>
<organism evidence="4 5">
    <name type="scientific">Coniosporium apollinis (strain CBS 100218)</name>
    <name type="common">Rock-inhabiting black yeast</name>
    <dbReference type="NCBI Taxonomy" id="1168221"/>
    <lineage>
        <taxon>Eukaryota</taxon>
        <taxon>Fungi</taxon>
        <taxon>Dikarya</taxon>
        <taxon>Ascomycota</taxon>
        <taxon>Pezizomycotina</taxon>
        <taxon>Dothideomycetes</taxon>
        <taxon>Dothideomycetes incertae sedis</taxon>
        <taxon>Coniosporium</taxon>
    </lineage>
</organism>
<name>R7YQQ6_CONA1</name>
<feature type="compositionally biased region" description="Basic and acidic residues" evidence="2">
    <location>
        <begin position="154"/>
        <end position="170"/>
    </location>
</feature>
<dbReference type="HOGENOM" id="CLU_882819_0_0_1"/>
<dbReference type="InterPro" id="IPR036875">
    <property type="entry name" value="Znf_CCHC_sf"/>
</dbReference>
<sequence>MPVKVLERISPWLEALPTGKDTNNRFKIWRAFDDTFQAAVDTLVLALDEGDNTSRLDAFLEAWEHANTVKGGTGVGVWPKRPSRGYGRARTRQAKARQARRSHKNKQYRGSYLCLEVFPEYLDKQAQGEEISKEQRTCGVAALVNLRKKAKIAHEGGEASTPLEDKQSARDEDEVMADTLAEVEGDEEMADEQPGFSLVVAPKGLLYQWKETIEGIREEGHEMRAFILDDSSLTAHSGLRLMHSEITWCHAFCMSRLPFRRCYNCGGYDHLRADCPSPQRHYSRPSQPRSSEGSQAYTAYNTEALGRAFGSFLNT</sequence>
<keyword evidence="1" id="KW-0479">Metal-binding</keyword>
<dbReference type="SUPFAM" id="SSF57756">
    <property type="entry name" value="Retrovirus zinc finger-like domains"/>
    <property type="match status" value="1"/>
</dbReference>
<dbReference type="AlphaFoldDB" id="R7YQQ6"/>
<evidence type="ECO:0000256" key="1">
    <source>
        <dbReference type="PROSITE-ProRule" id="PRU00047"/>
    </source>
</evidence>
<keyword evidence="5" id="KW-1185">Reference proteome</keyword>
<reference evidence="5" key="1">
    <citation type="submission" date="2012-06" db="EMBL/GenBank/DDBJ databases">
        <title>The genome sequence of Coniosporium apollinis CBS 100218.</title>
        <authorList>
            <consortium name="The Broad Institute Genome Sequencing Platform"/>
            <person name="Cuomo C."/>
            <person name="Gorbushina A."/>
            <person name="Noack S."/>
            <person name="Walker B."/>
            <person name="Young S.K."/>
            <person name="Zeng Q."/>
            <person name="Gargeya S."/>
            <person name="Fitzgerald M."/>
            <person name="Haas B."/>
            <person name="Abouelleil A."/>
            <person name="Alvarado L."/>
            <person name="Arachchi H.M."/>
            <person name="Berlin A.M."/>
            <person name="Chapman S.B."/>
            <person name="Goldberg J."/>
            <person name="Griggs A."/>
            <person name="Gujja S."/>
            <person name="Hansen M."/>
            <person name="Howarth C."/>
            <person name="Imamovic A."/>
            <person name="Larimer J."/>
            <person name="McCowan C."/>
            <person name="Montmayeur A."/>
            <person name="Murphy C."/>
            <person name="Neiman D."/>
            <person name="Pearson M."/>
            <person name="Priest M."/>
            <person name="Roberts A."/>
            <person name="Saif S."/>
            <person name="Shea T."/>
            <person name="Sisk P."/>
            <person name="Sykes S."/>
            <person name="Wortman J."/>
            <person name="Nusbaum C."/>
            <person name="Birren B."/>
        </authorList>
    </citation>
    <scope>NUCLEOTIDE SEQUENCE [LARGE SCALE GENOMIC DNA]</scope>
    <source>
        <strain evidence="5">CBS 100218</strain>
    </source>
</reference>
<dbReference type="RefSeq" id="XP_007779572.1">
    <property type="nucleotide sequence ID" value="XM_007781382.1"/>
</dbReference>
<keyword evidence="1" id="KW-0863">Zinc-finger</keyword>
<dbReference type="GO" id="GO:0003676">
    <property type="term" value="F:nucleic acid binding"/>
    <property type="evidence" value="ECO:0007669"/>
    <property type="project" value="InterPro"/>
</dbReference>
<dbReference type="PROSITE" id="PS50158">
    <property type="entry name" value="ZF_CCHC"/>
    <property type="match status" value="1"/>
</dbReference>
<dbReference type="OrthoDB" id="5399953at2759"/>
<evidence type="ECO:0000259" key="3">
    <source>
        <dbReference type="PROSITE" id="PS50158"/>
    </source>
</evidence>
<gene>
    <name evidence="4" type="ORF">W97_03486</name>
</gene>
<accession>R7YQQ6</accession>
<dbReference type="Gene3D" id="4.10.60.10">
    <property type="entry name" value="Zinc finger, CCHC-type"/>
    <property type="match status" value="1"/>
</dbReference>
<keyword evidence="1" id="KW-0862">Zinc</keyword>
<evidence type="ECO:0000313" key="4">
    <source>
        <dbReference type="EMBL" id="EON64255.1"/>
    </source>
</evidence>